<dbReference type="SUPFAM" id="SSF49299">
    <property type="entry name" value="PKD domain"/>
    <property type="match status" value="1"/>
</dbReference>
<dbReference type="AlphaFoldDB" id="A0A3E5BC84"/>
<protein>
    <recommendedName>
        <fullName evidence="4">PKD domain-containing protein</fullName>
    </recommendedName>
</protein>
<dbReference type="Proteomes" id="UP000260983">
    <property type="component" value="Unassembled WGS sequence"/>
</dbReference>
<dbReference type="InterPro" id="IPR035986">
    <property type="entry name" value="PKD_dom_sf"/>
</dbReference>
<reference evidence="2 3" key="1">
    <citation type="submission" date="2018-08" db="EMBL/GenBank/DDBJ databases">
        <title>A genome reference for cultivated species of the human gut microbiota.</title>
        <authorList>
            <person name="Zou Y."/>
            <person name="Xue W."/>
            <person name="Luo G."/>
        </authorList>
    </citation>
    <scope>NUCLEOTIDE SEQUENCE [LARGE SCALE GENOMIC DNA]</scope>
    <source>
        <strain evidence="2 3">OM05-15BH</strain>
    </source>
</reference>
<evidence type="ECO:0008006" key="4">
    <source>
        <dbReference type="Google" id="ProtNLM"/>
    </source>
</evidence>
<organism evidence="2 3">
    <name type="scientific">Bacteroides oleiciplenus</name>
    <dbReference type="NCBI Taxonomy" id="626931"/>
    <lineage>
        <taxon>Bacteria</taxon>
        <taxon>Pseudomonadati</taxon>
        <taxon>Bacteroidota</taxon>
        <taxon>Bacteroidia</taxon>
        <taxon>Bacteroidales</taxon>
        <taxon>Bacteroidaceae</taxon>
        <taxon>Bacteroides</taxon>
    </lineage>
</organism>
<dbReference type="PROSITE" id="PS51257">
    <property type="entry name" value="PROKAR_LIPOPROTEIN"/>
    <property type="match status" value="1"/>
</dbReference>
<dbReference type="RefSeq" id="WP_117724275.1">
    <property type="nucleotide sequence ID" value="NZ_QSUL01000007.1"/>
</dbReference>
<accession>A0A3E5BC84</accession>
<dbReference type="EMBL" id="QSUL01000007">
    <property type="protein sequence ID" value="RGN35198.1"/>
    <property type="molecule type" value="Genomic_DNA"/>
</dbReference>
<gene>
    <name evidence="2" type="ORF">DXB65_11205</name>
</gene>
<feature type="signal peptide" evidence="1">
    <location>
        <begin position="1"/>
        <end position="22"/>
    </location>
</feature>
<evidence type="ECO:0000256" key="1">
    <source>
        <dbReference type="SAM" id="SignalP"/>
    </source>
</evidence>
<dbReference type="Gene3D" id="2.60.120.260">
    <property type="entry name" value="Galactose-binding domain-like"/>
    <property type="match status" value="1"/>
</dbReference>
<proteinExistence type="predicted"/>
<evidence type="ECO:0000313" key="2">
    <source>
        <dbReference type="EMBL" id="RGN35198.1"/>
    </source>
</evidence>
<name>A0A3E5BC84_9BACE</name>
<keyword evidence="1" id="KW-0732">Signal</keyword>
<sequence>MKNIFKYIAGVLVASFAMTACSPEEFTGANGNIPQASDYADNFKVTVDQTTNYANFEFTSAPGVTPVWIIDGVSYSSAFNFSKYYRKKGSYTVECKVKNANGFSDGAVAKTFIVEKTKMNGFSGFVEDSNYNLFKGLELPNNPGNNDNPAHNPAFWYAPGWNMIAAPQCVLSKGTYTITLPTATTEQWQAQMAINTGLVIPADKHYDFSVIMTSTTAHNNVKVKICKADDDNVILMDKNFALEAGEPKALYGSDLEIYTTDAKEHPITDFSNTKIVFDFGGNVANTEISIESFVLKDHANDDGTEIPKEVATPFDYNDAGNIWKAVDESQAFTDETFWGDDSWAPIDCNPEITHEGNKHTIVVPVETSAAEIWRAQWHLHTELSATADDVVDFSVKIKTSVKLPGMIVKLTQDGNDDNYFFAVQETIPAGDFVFKAENKQLSGGLDAPKLKLTFGFGGAPVDAVITISEVTIIKK</sequence>
<evidence type="ECO:0000313" key="3">
    <source>
        <dbReference type="Proteomes" id="UP000260983"/>
    </source>
</evidence>
<feature type="chain" id="PRO_5017535246" description="PKD domain-containing protein" evidence="1">
    <location>
        <begin position="23"/>
        <end position="475"/>
    </location>
</feature>
<comment type="caution">
    <text evidence="2">The sequence shown here is derived from an EMBL/GenBank/DDBJ whole genome shotgun (WGS) entry which is preliminary data.</text>
</comment>